<dbReference type="PANTHER" id="PTHR43719:SF72">
    <property type="entry name" value="HISTIDINE KINASE_RESPONSE REGULATOR, PUTATIVE (AFU_ORTHOLOGUE AFUA_8G06140)-RELATED"/>
    <property type="match status" value="1"/>
</dbReference>
<dbReference type="InterPro" id="IPR003661">
    <property type="entry name" value="HisK_dim/P_dom"/>
</dbReference>
<feature type="domain" description="Histidine kinase" evidence="4">
    <location>
        <begin position="529"/>
        <end position="817"/>
    </location>
</feature>
<dbReference type="FunFam" id="1.10.287.130:FF:000023">
    <property type="entry name" value="Sensor histidine kinase/response regulator, putative"/>
    <property type="match status" value="1"/>
</dbReference>
<dbReference type="GeneID" id="36572573"/>
<dbReference type="SMART" id="SM00448">
    <property type="entry name" value="REC"/>
    <property type="match status" value="1"/>
</dbReference>
<evidence type="ECO:0000259" key="5">
    <source>
        <dbReference type="PROSITE" id="PS50110"/>
    </source>
</evidence>
<feature type="region of interest" description="Disordered" evidence="3">
    <location>
        <begin position="422"/>
        <end position="444"/>
    </location>
</feature>
<evidence type="ECO:0000313" key="6">
    <source>
        <dbReference type="EMBL" id="PSS23094.1"/>
    </source>
</evidence>
<keyword evidence="1 2" id="KW-0597">Phosphoprotein</keyword>
<sequence length="1187" mass="131169">MATAYGEGERPRLTHVHRYLALTGTVGNEDDHSRGNPPSNRPRPDTTLTSFAQLVTLKLGVQRAIISLVGRRLQYILAESTQDLELWNIGDSDRLWMNSYGHTAQRDILCTHAINTSTPEQGYACYCVLDLMEHSEFRNLSYVEEAPHLRFYASTPLVTREGYRIGCLSILDEHPRGEELAQSEIDFLGLMASNVMQYLDMQRESEEQKRVTTMSKGLAAFTEGRQRIPSEWKSLRSADTGTTRAHARQIDEHQNSEKYFAPSKDLAAPEASSSYDHHSPAPQRRSRRDSGVGLNRVSQSHAEVLARGSNLLRESLNVHVTVFFDTRTGAVQPASKDVPVSEEQVKAPAQLQQNKAINIPGADILSFSTEKCSTTSQTCTRSNEFGNLGINIVRRIIKKYPQGHLWSFDSTGSMISVEEAPLALDGNSSTESDSETDGSPRQKLSSAVEGDALTACFPGVRQVLYAPIIDPTTSHCICACFAVSFHEIPVFTTEIEVAFARAFLNNVAVEWDRVSVALSDRQKGDFLSSISHEFRSPLHGILASTELLSESELNSSQRGLCETIKSCGQTLLNTVSNILDYSKVNKLHHHLPETKQKQERARSGLRSNLPKINSGLENTPLVGLFSDVDVASIYEAVVTTVCAGNPLDERNTGIQKLRRKSDAAGIYDLYQTFETDSVQHQHVTVILDIAPGDWNFSCPPGAVQRVLMNLLGNSLKYTHAGHVRISLEIGPLVEQANKKEKWHYLTMVVSDTGIGISESFLRNKLYSPFSQESILAPGTGLGLSTVKKIMQNIGGEISIESEIDKGTEVSVTVPLKRAQPRSPKAGRPSPDPSPSLLRAQCANKTVSLYGPELGSTTLLGESLRLYIVQWFNMKVTTDFSHADFVIVDEDALERLISNFRDPPLPLRIVVLRSTPVTNKLLPARTEDVLKPFGPSRLATGLLNAWAYKPTATKPLTRSLSEGFISLPRKPSFSSKTSVSPGISEAAVSYGVIAKSPEKLSQQRSESKQESPKGPSPTAANPIDDRADKDRPSPVSQQSKTEATRPGQPHILCVDDNSINLNILQAYLQKLGYTNIRRAENGLEAAKISESHENGFDLIFMDLSMPVCDGFESTRRIRKFERLRNKAQGSVTPSLPAFIIALTGQVTNQDEERAFECGMDHFVTKPMSLSYLKKFLSDWETKRKGERC</sequence>
<proteinExistence type="predicted"/>
<dbReference type="InterPro" id="IPR011006">
    <property type="entry name" value="CheY-like_superfamily"/>
</dbReference>
<dbReference type="OrthoDB" id="303614at2759"/>
<feature type="region of interest" description="Disordered" evidence="3">
    <location>
        <begin position="814"/>
        <end position="836"/>
    </location>
</feature>
<gene>
    <name evidence="6" type="ORF">M430DRAFT_213079</name>
</gene>
<evidence type="ECO:0000256" key="1">
    <source>
        <dbReference type="ARBA" id="ARBA00022553"/>
    </source>
</evidence>
<accession>A0A2T3B897</accession>
<dbReference type="PANTHER" id="PTHR43719">
    <property type="entry name" value="TWO-COMPONENT HISTIDINE KINASE"/>
    <property type="match status" value="1"/>
</dbReference>
<dbReference type="AlphaFoldDB" id="A0A2T3B897"/>
<dbReference type="STRING" id="857342.A0A2T3B897"/>
<feature type="region of interest" description="Disordered" evidence="3">
    <location>
        <begin position="996"/>
        <end position="1048"/>
    </location>
</feature>
<evidence type="ECO:0000256" key="2">
    <source>
        <dbReference type="PROSITE-ProRule" id="PRU00169"/>
    </source>
</evidence>
<dbReference type="InParanoid" id="A0A2T3B897"/>
<dbReference type="InterPro" id="IPR005467">
    <property type="entry name" value="His_kinase_dom"/>
</dbReference>
<evidence type="ECO:0000256" key="3">
    <source>
        <dbReference type="SAM" id="MobiDB-lite"/>
    </source>
</evidence>
<dbReference type="Gene3D" id="3.40.50.2300">
    <property type="match status" value="1"/>
</dbReference>
<dbReference type="SUPFAM" id="SSF55874">
    <property type="entry name" value="ATPase domain of HSP90 chaperone/DNA topoisomerase II/histidine kinase"/>
    <property type="match status" value="1"/>
</dbReference>
<dbReference type="InterPro" id="IPR050956">
    <property type="entry name" value="2C_system_His_kinase"/>
</dbReference>
<dbReference type="SUPFAM" id="SSF55781">
    <property type="entry name" value="GAF domain-like"/>
    <property type="match status" value="1"/>
</dbReference>
<protein>
    <recommendedName>
        <fullName evidence="8">Histidine kinase</fullName>
    </recommendedName>
</protein>
<dbReference type="Proteomes" id="UP000241818">
    <property type="component" value="Unassembled WGS sequence"/>
</dbReference>
<dbReference type="EMBL" id="KZ679008">
    <property type="protein sequence ID" value="PSS23094.1"/>
    <property type="molecule type" value="Genomic_DNA"/>
</dbReference>
<dbReference type="InterPro" id="IPR003594">
    <property type="entry name" value="HATPase_dom"/>
</dbReference>
<dbReference type="SUPFAM" id="SSF52172">
    <property type="entry name" value="CheY-like"/>
    <property type="match status" value="1"/>
</dbReference>
<dbReference type="PROSITE" id="PS50109">
    <property type="entry name" value="HIS_KIN"/>
    <property type="match status" value="1"/>
</dbReference>
<organism evidence="6 7">
    <name type="scientific">Amorphotheca resinae ATCC 22711</name>
    <dbReference type="NCBI Taxonomy" id="857342"/>
    <lineage>
        <taxon>Eukaryota</taxon>
        <taxon>Fungi</taxon>
        <taxon>Dikarya</taxon>
        <taxon>Ascomycota</taxon>
        <taxon>Pezizomycotina</taxon>
        <taxon>Leotiomycetes</taxon>
        <taxon>Helotiales</taxon>
        <taxon>Amorphothecaceae</taxon>
        <taxon>Amorphotheca</taxon>
    </lineage>
</organism>
<evidence type="ECO:0008006" key="8">
    <source>
        <dbReference type="Google" id="ProtNLM"/>
    </source>
</evidence>
<dbReference type="InterPro" id="IPR001789">
    <property type="entry name" value="Sig_transdc_resp-reg_receiver"/>
</dbReference>
<evidence type="ECO:0000259" key="4">
    <source>
        <dbReference type="PROSITE" id="PS50109"/>
    </source>
</evidence>
<dbReference type="SUPFAM" id="SSF47384">
    <property type="entry name" value="Homodimeric domain of signal transducing histidine kinase"/>
    <property type="match status" value="1"/>
</dbReference>
<feature type="compositionally biased region" description="Basic and acidic residues" evidence="3">
    <location>
        <begin position="1022"/>
        <end position="1031"/>
    </location>
</feature>
<dbReference type="Pfam" id="PF00512">
    <property type="entry name" value="HisKA"/>
    <property type="match status" value="1"/>
</dbReference>
<evidence type="ECO:0000313" key="7">
    <source>
        <dbReference type="Proteomes" id="UP000241818"/>
    </source>
</evidence>
<dbReference type="InterPro" id="IPR036890">
    <property type="entry name" value="HATPase_C_sf"/>
</dbReference>
<feature type="region of interest" description="Disordered" evidence="3">
    <location>
        <begin position="24"/>
        <end position="46"/>
    </location>
</feature>
<dbReference type="GO" id="GO:0000155">
    <property type="term" value="F:phosphorelay sensor kinase activity"/>
    <property type="evidence" value="ECO:0007669"/>
    <property type="project" value="InterPro"/>
</dbReference>
<dbReference type="Gene3D" id="3.30.565.10">
    <property type="entry name" value="Histidine kinase-like ATPase, C-terminal domain"/>
    <property type="match status" value="1"/>
</dbReference>
<feature type="modified residue" description="4-aspartylphosphate" evidence="2">
    <location>
        <position position="1101"/>
    </location>
</feature>
<dbReference type="PROSITE" id="PS50110">
    <property type="entry name" value="RESPONSE_REGULATORY"/>
    <property type="match status" value="1"/>
</dbReference>
<feature type="region of interest" description="Disordered" evidence="3">
    <location>
        <begin position="230"/>
        <end position="296"/>
    </location>
</feature>
<dbReference type="PRINTS" id="PR00344">
    <property type="entry name" value="BCTRLSENSOR"/>
</dbReference>
<reference evidence="6 7" key="1">
    <citation type="journal article" date="2018" name="New Phytol.">
        <title>Comparative genomics and transcriptomics depict ericoid mycorrhizal fungi as versatile saprotrophs and plant mutualists.</title>
        <authorList>
            <person name="Martino E."/>
            <person name="Morin E."/>
            <person name="Grelet G.A."/>
            <person name="Kuo A."/>
            <person name="Kohler A."/>
            <person name="Daghino S."/>
            <person name="Barry K.W."/>
            <person name="Cichocki N."/>
            <person name="Clum A."/>
            <person name="Dockter R.B."/>
            <person name="Hainaut M."/>
            <person name="Kuo R.C."/>
            <person name="LaButti K."/>
            <person name="Lindahl B.D."/>
            <person name="Lindquist E.A."/>
            <person name="Lipzen A."/>
            <person name="Khouja H.R."/>
            <person name="Magnuson J."/>
            <person name="Murat C."/>
            <person name="Ohm R.A."/>
            <person name="Singer S.W."/>
            <person name="Spatafora J.W."/>
            <person name="Wang M."/>
            <person name="Veneault-Fourrey C."/>
            <person name="Henrissat B."/>
            <person name="Grigoriev I.V."/>
            <person name="Martin F.M."/>
            <person name="Perotto S."/>
        </authorList>
    </citation>
    <scope>NUCLEOTIDE SEQUENCE [LARGE SCALE GENOMIC DNA]</scope>
    <source>
        <strain evidence="6 7">ATCC 22711</strain>
    </source>
</reference>
<dbReference type="CDD" id="cd17546">
    <property type="entry name" value="REC_hyHK_CKI1_RcsC-like"/>
    <property type="match status" value="1"/>
</dbReference>
<dbReference type="InterPro" id="IPR004358">
    <property type="entry name" value="Sig_transdc_His_kin-like_C"/>
</dbReference>
<dbReference type="Pfam" id="PF00072">
    <property type="entry name" value="Response_reg"/>
    <property type="match status" value="1"/>
</dbReference>
<dbReference type="CDD" id="cd00082">
    <property type="entry name" value="HisKA"/>
    <property type="match status" value="1"/>
</dbReference>
<dbReference type="Pfam" id="PF02518">
    <property type="entry name" value="HATPase_c"/>
    <property type="match status" value="1"/>
</dbReference>
<dbReference type="InterPro" id="IPR036097">
    <property type="entry name" value="HisK_dim/P_sf"/>
</dbReference>
<dbReference type="Gene3D" id="1.10.287.130">
    <property type="match status" value="1"/>
</dbReference>
<feature type="domain" description="Response regulatory" evidence="5">
    <location>
        <begin position="1049"/>
        <end position="1179"/>
    </location>
</feature>
<dbReference type="RefSeq" id="XP_024723140.1">
    <property type="nucleotide sequence ID" value="XM_024864492.1"/>
</dbReference>
<name>A0A2T3B897_AMORE</name>
<dbReference type="SMART" id="SM00387">
    <property type="entry name" value="HATPase_c"/>
    <property type="match status" value="1"/>
</dbReference>
<keyword evidence="7" id="KW-1185">Reference proteome</keyword>
<dbReference type="SMART" id="SM00388">
    <property type="entry name" value="HisKA"/>
    <property type="match status" value="1"/>
</dbReference>